<evidence type="ECO:0000256" key="2">
    <source>
        <dbReference type="SAM" id="MobiDB-lite"/>
    </source>
</evidence>
<evidence type="ECO:0000256" key="1">
    <source>
        <dbReference type="ARBA" id="ARBA00023268"/>
    </source>
</evidence>
<keyword evidence="6" id="KW-1185">Reference proteome</keyword>
<dbReference type="Pfam" id="PF00078">
    <property type="entry name" value="RVT_1"/>
    <property type="match status" value="1"/>
</dbReference>
<dbReference type="InterPro" id="IPR043502">
    <property type="entry name" value="DNA/RNA_pol_sf"/>
</dbReference>
<dbReference type="OrthoDB" id="8193822at2759"/>
<evidence type="ECO:0008006" key="7">
    <source>
        <dbReference type="Google" id="ProtNLM"/>
    </source>
</evidence>
<protein>
    <recommendedName>
        <fullName evidence="7">Reverse transcriptase domain-containing protein</fullName>
    </recommendedName>
</protein>
<organism evidence="5 6">
    <name type="scientific">Trichomalopsis sarcophagae</name>
    <dbReference type="NCBI Taxonomy" id="543379"/>
    <lineage>
        <taxon>Eukaryota</taxon>
        <taxon>Metazoa</taxon>
        <taxon>Ecdysozoa</taxon>
        <taxon>Arthropoda</taxon>
        <taxon>Hexapoda</taxon>
        <taxon>Insecta</taxon>
        <taxon>Pterygota</taxon>
        <taxon>Neoptera</taxon>
        <taxon>Endopterygota</taxon>
        <taxon>Hymenoptera</taxon>
        <taxon>Apocrita</taxon>
        <taxon>Proctotrupomorpha</taxon>
        <taxon>Chalcidoidea</taxon>
        <taxon>Pteromalidae</taxon>
        <taxon>Pteromalinae</taxon>
        <taxon>Trichomalopsis</taxon>
    </lineage>
</organism>
<name>A0A232ERA4_9HYME</name>
<feature type="domain" description="Reverse transcriptase" evidence="3">
    <location>
        <begin position="24"/>
        <end position="79"/>
    </location>
</feature>
<dbReference type="AlphaFoldDB" id="A0A232ERA4"/>
<dbReference type="InterPro" id="IPR000477">
    <property type="entry name" value="RT_dom"/>
</dbReference>
<dbReference type="Gene3D" id="3.30.70.270">
    <property type="match status" value="1"/>
</dbReference>
<evidence type="ECO:0000259" key="4">
    <source>
        <dbReference type="Pfam" id="PF17919"/>
    </source>
</evidence>
<gene>
    <name evidence="5" type="ORF">TSAR_005406</name>
</gene>
<dbReference type="Proteomes" id="UP000215335">
    <property type="component" value="Unassembled WGS sequence"/>
</dbReference>
<dbReference type="GO" id="GO:0071897">
    <property type="term" value="P:DNA biosynthetic process"/>
    <property type="evidence" value="ECO:0007669"/>
    <property type="project" value="UniProtKB-ARBA"/>
</dbReference>
<comment type="caution">
    <text evidence="5">The sequence shown here is derived from an EMBL/GenBank/DDBJ whole genome shotgun (WGS) entry which is preliminary data.</text>
</comment>
<dbReference type="EMBL" id="NNAY01002671">
    <property type="protein sequence ID" value="OXU20806.1"/>
    <property type="molecule type" value="Genomic_DNA"/>
</dbReference>
<dbReference type="GO" id="GO:0003824">
    <property type="term" value="F:catalytic activity"/>
    <property type="evidence" value="ECO:0007669"/>
    <property type="project" value="UniProtKB-KW"/>
</dbReference>
<dbReference type="Gene3D" id="3.10.20.370">
    <property type="match status" value="1"/>
</dbReference>
<sequence length="387" mass="44092">MKNEGTGSPNISPEDKQELNSGPLNVCVYLDDTIVYAKTVEEHNDKFAKLLRRLKVANVKLQPDKCDFLRREVSYSGHVINEVGIRPDPKKSKHFSKIAKPLSNLLTQTVPFVWDDKAQEAFDILKEKLCKEAILIYPNFTKPFILTTDASQTCVGAVLSQGLIEQDRPVAYVSRVLNDAETRYDTYSREALAMPGRINLNADALSRNPIEESTETVMHILQETEERNRASQEQQPDYNTESQIKSQEGRPAGNAPKAMHEVNASLTDPEAVNTGRSETEEIYRAVEPTREREINILKEFPEPSEETRAEATKQRSRSYGKIFVECKEQLFMRKDNYLYFLTSKGTPCDKGARLLEERNELPRLYNLSVGELKITPESNKHHFIIIL</sequence>
<feature type="domain" description="Reverse transcriptase/retrotransposon-derived protein RNase H-like" evidence="4">
    <location>
        <begin position="114"/>
        <end position="194"/>
    </location>
</feature>
<accession>A0A232ERA4</accession>
<dbReference type="InterPro" id="IPR043128">
    <property type="entry name" value="Rev_trsase/Diguanyl_cyclase"/>
</dbReference>
<proteinExistence type="predicted"/>
<evidence type="ECO:0000259" key="3">
    <source>
        <dbReference type="Pfam" id="PF00078"/>
    </source>
</evidence>
<reference evidence="5 6" key="1">
    <citation type="journal article" date="2017" name="Curr. Biol.">
        <title>The Evolution of Venom by Co-option of Single-Copy Genes.</title>
        <authorList>
            <person name="Martinson E.O."/>
            <person name="Mrinalini"/>
            <person name="Kelkar Y.D."/>
            <person name="Chang C.H."/>
            <person name="Werren J.H."/>
        </authorList>
    </citation>
    <scope>NUCLEOTIDE SEQUENCE [LARGE SCALE GENOMIC DNA]</scope>
    <source>
        <strain evidence="5 6">Alberta</strain>
        <tissue evidence="5">Whole body</tissue>
    </source>
</reference>
<dbReference type="Pfam" id="PF17919">
    <property type="entry name" value="RT_RNaseH_2"/>
    <property type="match status" value="1"/>
</dbReference>
<evidence type="ECO:0000313" key="6">
    <source>
        <dbReference type="Proteomes" id="UP000215335"/>
    </source>
</evidence>
<feature type="region of interest" description="Disordered" evidence="2">
    <location>
        <begin position="225"/>
        <end position="258"/>
    </location>
</feature>
<dbReference type="PANTHER" id="PTHR37984">
    <property type="entry name" value="PROTEIN CBG26694"/>
    <property type="match status" value="1"/>
</dbReference>
<evidence type="ECO:0000313" key="5">
    <source>
        <dbReference type="EMBL" id="OXU20806.1"/>
    </source>
</evidence>
<dbReference type="PANTHER" id="PTHR37984:SF5">
    <property type="entry name" value="PROTEIN NYNRIN-LIKE"/>
    <property type="match status" value="1"/>
</dbReference>
<dbReference type="InterPro" id="IPR041577">
    <property type="entry name" value="RT_RNaseH_2"/>
</dbReference>
<feature type="compositionally biased region" description="Polar residues" evidence="2">
    <location>
        <begin position="231"/>
        <end position="246"/>
    </location>
</feature>
<keyword evidence="1" id="KW-0511">Multifunctional enzyme</keyword>
<dbReference type="InterPro" id="IPR050951">
    <property type="entry name" value="Retrovirus_Pol_polyprotein"/>
</dbReference>
<dbReference type="SUPFAM" id="SSF56672">
    <property type="entry name" value="DNA/RNA polymerases"/>
    <property type="match status" value="1"/>
</dbReference>
<dbReference type="STRING" id="543379.A0A232ERA4"/>